<proteinExistence type="inferred from homology"/>
<evidence type="ECO:0000313" key="7">
    <source>
        <dbReference type="Proteomes" id="UP000749040"/>
    </source>
</evidence>
<keyword evidence="2" id="KW-0805">Transcription regulation</keyword>
<feature type="domain" description="HTH lysR-type" evidence="5">
    <location>
        <begin position="1"/>
        <end position="58"/>
    </location>
</feature>
<dbReference type="SUPFAM" id="SSF53850">
    <property type="entry name" value="Periplasmic binding protein-like II"/>
    <property type="match status" value="1"/>
</dbReference>
<dbReference type="Gene3D" id="1.10.10.10">
    <property type="entry name" value="Winged helix-like DNA-binding domain superfamily/Winged helix DNA-binding domain"/>
    <property type="match status" value="1"/>
</dbReference>
<gene>
    <name evidence="6" type="ORF">ITX44_25110</name>
</gene>
<accession>A0ABS2TWP9</accession>
<dbReference type="Pfam" id="PF00126">
    <property type="entry name" value="HTH_1"/>
    <property type="match status" value="1"/>
</dbReference>
<dbReference type="InterPro" id="IPR005119">
    <property type="entry name" value="LysR_subst-bd"/>
</dbReference>
<comment type="caution">
    <text evidence="6">The sequence shown here is derived from an EMBL/GenBank/DDBJ whole genome shotgun (WGS) entry which is preliminary data.</text>
</comment>
<reference evidence="6 7" key="1">
    <citation type="submission" date="2021-01" db="EMBL/GenBank/DDBJ databases">
        <title>Streptomyces acididurans sp. nov., isolated from a peat swamp forest soil.</title>
        <authorList>
            <person name="Chantavorakit T."/>
            <person name="Duangmal K."/>
        </authorList>
    </citation>
    <scope>NUCLEOTIDE SEQUENCE [LARGE SCALE GENOMIC DNA]</scope>
    <source>
        <strain evidence="6 7">KK5PA1</strain>
    </source>
</reference>
<name>A0ABS2TWP9_9ACTN</name>
<dbReference type="CDD" id="cd08414">
    <property type="entry name" value="PBP2_LTTR_aromatics_like"/>
    <property type="match status" value="1"/>
</dbReference>
<comment type="similarity">
    <text evidence="1">Belongs to the LysR transcriptional regulatory family.</text>
</comment>
<dbReference type="Proteomes" id="UP000749040">
    <property type="component" value="Unassembled WGS sequence"/>
</dbReference>
<keyword evidence="3" id="KW-0238">DNA-binding</keyword>
<dbReference type="InterPro" id="IPR000847">
    <property type="entry name" value="LysR_HTH_N"/>
</dbReference>
<evidence type="ECO:0000256" key="3">
    <source>
        <dbReference type="ARBA" id="ARBA00023125"/>
    </source>
</evidence>
<dbReference type="EMBL" id="JADKYB010000014">
    <property type="protein sequence ID" value="MBM9507767.1"/>
    <property type="molecule type" value="Genomic_DNA"/>
</dbReference>
<evidence type="ECO:0000256" key="1">
    <source>
        <dbReference type="ARBA" id="ARBA00009437"/>
    </source>
</evidence>
<dbReference type="Gene3D" id="3.40.190.10">
    <property type="entry name" value="Periplasmic binding protein-like II"/>
    <property type="match status" value="2"/>
</dbReference>
<dbReference type="RefSeq" id="WP_205359631.1">
    <property type="nucleotide sequence ID" value="NZ_JADKYB010000014.1"/>
</dbReference>
<dbReference type="Pfam" id="PF03466">
    <property type="entry name" value="LysR_substrate"/>
    <property type="match status" value="1"/>
</dbReference>
<dbReference type="SUPFAM" id="SSF46785">
    <property type="entry name" value="Winged helix' DNA-binding domain"/>
    <property type="match status" value="1"/>
</dbReference>
<dbReference type="InterPro" id="IPR036390">
    <property type="entry name" value="WH_DNA-bd_sf"/>
</dbReference>
<dbReference type="PANTHER" id="PTHR30346:SF0">
    <property type="entry name" value="HCA OPERON TRANSCRIPTIONAL ACTIVATOR HCAR"/>
    <property type="match status" value="1"/>
</dbReference>
<keyword evidence="7" id="KW-1185">Reference proteome</keyword>
<evidence type="ECO:0000256" key="2">
    <source>
        <dbReference type="ARBA" id="ARBA00023015"/>
    </source>
</evidence>
<protein>
    <submittedName>
        <fullName evidence="6">LysR family transcriptional regulator</fullName>
    </submittedName>
</protein>
<dbReference type="InterPro" id="IPR036388">
    <property type="entry name" value="WH-like_DNA-bd_sf"/>
</dbReference>
<keyword evidence="4" id="KW-0804">Transcription</keyword>
<dbReference type="PROSITE" id="PS50931">
    <property type="entry name" value="HTH_LYSR"/>
    <property type="match status" value="1"/>
</dbReference>
<evidence type="ECO:0000313" key="6">
    <source>
        <dbReference type="EMBL" id="MBM9507767.1"/>
    </source>
</evidence>
<organism evidence="6 7">
    <name type="scientific">Actinacidiphila acididurans</name>
    <dbReference type="NCBI Taxonomy" id="2784346"/>
    <lineage>
        <taxon>Bacteria</taxon>
        <taxon>Bacillati</taxon>
        <taxon>Actinomycetota</taxon>
        <taxon>Actinomycetes</taxon>
        <taxon>Kitasatosporales</taxon>
        <taxon>Streptomycetaceae</taxon>
        <taxon>Actinacidiphila</taxon>
    </lineage>
</organism>
<sequence length="303" mass="33167">MELRQLRYFVAVAEELHFGRAAERLSIVQSAVSQQVRRLERELGVELFDRSPRRVRLTEAGTHFLPAAQELLAAERRARQVVERFAADRGVVLRVGTSNGMGERLDQVLEALQRLAPQVSVELVSAPMEQRLRRVADRECDAAFLRGELDAPEHVRLIPVWRDRLVAALPARHELAAGPDVSIGQLAGLPLFLTSRRNNPPLVDLLLGVCAQAGFEPVPGPAHSSLQDTLAALGSGRDAWTVVYASHAAVLRTTRVAFVPVHDADGEPLAMPTVLAVHRDTTAARLRPLLDACREVGRGDLGS</sequence>
<evidence type="ECO:0000256" key="4">
    <source>
        <dbReference type="ARBA" id="ARBA00023163"/>
    </source>
</evidence>
<dbReference type="PANTHER" id="PTHR30346">
    <property type="entry name" value="TRANSCRIPTIONAL DUAL REGULATOR HCAR-RELATED"/>
    <property type="match status" value="1"/>
</dbReference>
<dbReference type="PRINTS" id="PR00039">
    <property type="entry name" value="HTHLYSR"/>
</dbReference>
<evidence type="ECO:0000259" key="5">
    <source>
        <dbReference type="PROSITE" id="PS50931"/>
    </source>
</evidence>